<dbReference type="Pfam" id="PF09931">
    <property type="entry name" value="Phage_phiJL001_Gp84_N"/>
    <property type="match status" value="1"/>
</dbReference>
<sequence>MRDVPSGLAAHLSGDATSVCHAWRVTRPDGVVLGFTEHDRDLNFDGTDFRAASGFQAADTEATSGLSVEASEIAGGFSSAAISEADVLAGRYDGARVEVFLVNWQSVDDHMLLRVQEIGEVTRAGDAFRAELRRLTHRLDQVKGRIYGRRCDAVLGDTRCKVNIDVVPWRAAGVVTAVPGATRLTVGGLAGAPSGFYRYGRIGFLVGAAAGQSADVEDHILDAGVATLPLWLPPAVAVSVGDTFEIRAGCDKRFATCRDRFENPVNFQGFPHLPGADFAFGYADGDTVHDGRPLYD</sequence>
<proteinExistence type="predicted"/>
<keyword evidence="3" id="KW-1185">Reference proteome</keyword>
<feature type="domain" description="Bacteriophage phiJL001 Gp84 C-terminal" evidence="1">
    <location>
        <begin position="195"/>
        <end position="277"/>
    </location>
</feature>
<evidence type="ECO:0000313" key="2">
    <source>
        <dbReference type="EMBL" id="OJF98072.1"/>
    </source>
</evidence>
<protein>
    <submittedName>
        <fullName evidence="2">Beta tubulin</fullName>
    </submittedName>
</protein>
<dbReference type="EMBL" id="LSRP01000078">
    <property type="protein sequence ID" value="OJF98072.1"/>
    <property type="molecule type" value="Genomic_DNA"/>
</dbReference>
<evidence type="ECO:0000313" key="3">
    <source>
        <dbReference type="Proteomes" id="UP000182661"/>
    </source>
</evidence>
<evidence type="ECO:0000259" key="1">
    <source>
        <dbReference type="Pfam" id="PF09356"/>
    </source>
</evidence>
<accession>A0A657LTM9</accession>
<reference evidence="2 3" key="1">
    <citation type="submission" date="2016-02" db="EMBL/GenBank/DDBJ databases">
        <title>Genome sequencing of a beta-galactosidase producing bacteria Rhizobium sp. 59.</title>
        <authorList>
            <person name="Wang D."/>
            <person name="Kot W."/>
            <person name="Qin Y."/>
            <person name="Hansen L."/>
            <person name="Naqvi K."/>
            <person name="Rensing C."/>
        </authorList>
    </citation>
    <scope>NUCLEOTIDE SEQUENCE [LARGE SCALE GENOMIC DNA]</scope>
    <source>
        <strain evidence="2 3">59</strain>
    </source>
</reference>
<organism evidence="2 3">
    <name type="scientific">Pararhizobium antarcticum</name>
    <dbReference type="NCBI Taxonomy" id="1798805"/>
    <lineage>
        <taxon>Bacteria</taxon>
        <taxon>Pseudomonadati</taxon>
        <taxon>Pseudomonadota</taxon>
        <taxon>Alphaproteobacteria</taxon>
        <taxon>Hyphomicrobiales</taxon>
        <taxon>Rhizobiaceae</taxon>
        <taxon>Rhizobium/Agrobacterium group</taxon>
        <taxon>Pararhizobium</taxon>
    </lineage>
</organism>
<dbReference type="RefSeq" id="WP_071832732.1">
    <property type="nucleotide sequence ID" value="NZ_LSRP01000078.1"/>
</dbReference>
<dbReference type="Proteomes" id="UP000182661">
    <property type="component" value="Unassembled WGS sequence"/>
</dbReference>
<dbReference type="NCBIfam" id="TIGR02218">
    <property type="entry name" value="phg_TIGR02218"/>
    <property type="match status" value="1"/>
</dbReference>
<gene>
    <name evidence="2" type="ORF">AX760_15475</name>
</gene>
<name>A0A657LTM9_9HYPH</name>
<dbReference type="InterPro" id="IPR018964">
    <property type="entry name" value="Phage_phiJL001_Gp84_C"/>
</dbReference>
<dbReference type="Pfam" id="PF09356">
    <property type="entry name" value="Phage_BR0599"/>
    <property type="match status" value="1"/>
</dbReference>
<comment type="caution">
    <text evidence="2">The sequence shown here is derived from an EMBL/GenBank/DDBJ whole genome shotgun (WGS) entry which is preliminary data.</text>
</comment>
<dbReference type="AlphaFoldDB" id="A0A657LTM9"/>
<dbReference type="InterPro" id="IPR011928">
    <property type="entry name" value="Phage_phiJL001_Gp84"/>
</dbReference>
<dbReference type="OrthoDB" id="1633386at2"/>